<dbReference type="Proteomes" id="UP000628710">
    <property type="component" value="Unassembled WGS sequence"/>
</dbReference>
<organism evidence="2 3">
    <name type="scientific">Marinomonas transparens</name>
    <dbReference type="NCBI Taxonomy" id="2795388"/>
    <lineage>
        <taxon>Bacteria</taxon>
        <taxon>Pseudomonadati</taxon>
        <taxon>Pseudomonadota</taxon>
        <taxon>Gammaproteobacteria</taxon>
        <taxon>Oceanospirillales</taxon>
        <taxon>Oceanospirillaceae</taxon>
        <taxon>Marinomonas</taxon>
    </lineage>
</organism>
<dbReference type="EMBL" id="JAEMNX010000022">
    <property type="protein sequence ID" value="MBJ7539250.1"/>
    <property type="molecule type" value="Genomic_DNA"/>
</dbReference>
<comment type="caution">
    <text evidence="2">The sequence shown here is derived from an EMBL/GenBank/DDBJ whole genome shotgun (WGS) entry which is preliminary data.</text>
</comment>
<keyword evidence="1" id="KW-1133">Transmembrane helix</keyword>
<name>A0A934JN24_9GAMM</name>
<sequence>MGSRSNSSNSTTNNVANYSLNGIETGGAVVAGNDNTVYTTDHGAVEGAFDFASEQSGQAFGFGDSALEFAGNVVDSNEDVTKYALDKNSDLAGQTIGFAADAIEGANETTQSGFEFAESLVNQNSVNAANSTLAIKDLANSLATGGSSDVIEGSTKMVYTIGAVLAVVMLGFVVMIGSRKA</sequence>
<feature type="transmembrane region" description="Helical" evidence="1">
    <location>
        <begin position="157"/>
        <end position="177"/>
    </location>
</feature>
<keyword evidence="1" id="KW-0472">Membrane</keyword>
<keyword evidence="3" id="KW-1185">Reference proteome</keyword>
<accession>A0A934JN24</accession>
<protein>
    <submittedName>
        <fullName evidence="2">Uncharacterized protein</fullName>
    </submittedName>
</protein>
<dbReference type="AlphaFoldDB" id="A0A934JN24"/>
<keyword evidence="1" id="KW-0812">Transmembrane</keyword>
<evidence type="ECO:0000313" key="2">
    <source>
        <dbReference type="EMBL" id="MBJ7539250.1"/>
    </source>
</evidence>
<reference evidence="2" key="1">
    <citation type="submission" date="2020-12" db="EMBL/GenBank/DDBJ databases">
        <title>Marinomonas arctica sp. nov., a psychrotolerant bacterium isolated from the Arctic.</title>
        <authorList>
            <person name="Zhang Y."/>
        </authorList>
    </citation>
    <scope>NUCLEOTIDE SEQUENCE</scope>
    <source>
        <strain evidence="2">C1424</strain>
    </source>
</reference>
<gene>
    <name evidence="2" type="ORF">I8J31_16350</name>
</gene>
<dbReference type="RefSeq" id="WP_199469655.1">
    <property type="nucleotide sequence ID" value="NZ_JAEMNX010000022.1"/>
</dbReference>
<evidence type="ECO:0000313" key="3">
    <source>
        <dbReference type="Proteomes" id="UP000628710"/>
    </source>
</evidence>
<evidence type="ECO:0000256" key="1">
    <source>
        <dbReference type="SAM" id="Phobius"/>
    </source>
</evidence>
<proteinExistence type="predicted"/>